<dbReference type="GO" id="GO:0016491">
    <property type="term" value="F:oxidoreductase activity"/>
    <property type="evidence" value="ECO:0007669"/>
    <property type="project" value="UniProtKB-KW"/>
</dbReference>
<keyword evidence="5" id="KW-1185">Reference proteome</keyword>
<dbReference type="PRINTS" id="PR00081">
    <property type="entry name" value="GDHRDH"/>
</dbReference>
<dbReference type="PANTHER" id="PTHR42879">
    <property type="entry name" value="3-OXOACYL-(ACYL-CARRIER-PROTEIN) REDUCTASE"/>
    <property type="match status" value="1"/>
</dbReference>
<proteinExistence type="inferred from homology"/>
<comment type="similarity">
    <text evidence="1">Belongs to the short-chain dehydrogenases/reductases (SDR) family.</text>
</comment>
<dbReference type="EMBL" id="MLFK01000009">
    <property type="protein sequence ID" value="OIV40548.1"/>
    <property type="molecule type" value="Genomic_DNA"/>
</dbReference>
<evidence type="ECO:0000256" key="2">
    <source>
        <dbReference type="ARBA" id="ARBA00022857"/>
    </source>
</evidence>
<dbReference type="RefSeq" id="WP_071637750.1">
    <property type="nucleotide sequence ID" value="NZ_MLFK01000009.1"/>
</dbReference>
<dbReference type="Proteomes" id="UP000182826">
    <property type="component" value="Unassembled WGS sequence"/>
</dbReference>
<dbReference type="Pfam" id="PF13561">
    <property type="entry name" value="adh_short_C2"/>
    <property type="match status" value="1"/>
</dbReference>
<comment type="caution">
    <text evidence="4">The sequence shown here is derived from an EMBL/GenBank/DDBJ whole genome shotgun (WGS) entry which is preliminary data.</text>
</comment>
<dbReference type="OrthoDB" id="9803333at2"/>
<dbReference type="InterPro" id="IPR002347">
    <property type="entry name" value="SDR_fam"/>
</dbReference>
<dbReference type="FunFam" id="3.40.50.720:FF:000374">
    <property type="entry name" value="3-oxoacyl-(Acyl-carrier-protein) reductase"/>
    <property type="match status" value="1"/>
</dbReference>
<dbReference type="Gene3D" id="3.40.50.720">
    <property type="entry name" value="NAD(P)-binding Rossmann-like Domain"/>
    <property type="match status" value="1"/>
</dbReference>
<evidence type="ECO:0000313" key="4">
    <source>
        <dbReference type="EMBL" id="OIV40548.1"/>
    </source>
</evidence>
<dbReference type="PANTHER" id="PTHR42879:SF2">
    <property type="entry name" value="3-OXOACYL-[ACYL-CARRIER-PROTEIN] REDUCTASE FABG"/>
    <property type="match status" value="1"/>
</dbReference>
<evidence type="ECO:0000256" key="1">
    <source>
        <dbReference type="ARBA" id="ARBA00006484"/>
    </source>
</evidence>
<organism evidence="4 5">
    <name type="scientific">Flavobacterium johnsoniae</name>
    <name type="common">Cytophaga johnsonae</name>
    <dbReference type="NCBI Taxonomy" id="986"/>
    <lineage>
        <taxon>Bacteria</taxon>
        <taxon>Pseudomonadati</taxon>
        <taxon>Bacteroidota</taxon>
        <taxon>Flavobacteriia</taxon>
        <taxon>Flavobacteriales</taxon>
        <taxon>Flavobacteriaceae</taxon>
        <taxon>Flavobacterium</taxon>
    </lineage>
</organism>
<accession>A0A1J7CG92</accession>
<dbReference type="InterPro" id="IPR050259">
    <property type="entry name" value="SDR"/>
</dbReference>
<dbReference type="AlphaFoldDB" id="A0A1J7CG92"/>
<evidence type="ECO:0000313" key="5">
    <source>
        <dbReference type="Proteomes" id="UP000182826"/>
    </source>
</evidence>
<keyword evidence="2" id="KW-0521">NADP</keyword>
<keyword evidence="3" id="KW-0560">Oxidoreductase</keyword>
<dbReference type="PRINTS" id="PR00080">
    <property type="entry name" value="SDRFAMILY"/>
</dbReference>
<dbReference type="InterPro" id="IPR036291">
    <property type="entry name" value="NAD(P)-bd_dom_sf"/>
</dbReference>
<reference evidence="4 5" key="1">
    <citation type="submission" date="2016-10" db="EMBL/GenBank/DDBJ databases">
        <title>Draft Genome Sequence of Rhizobacteria Flavobacterium johnsoniae CI04.</title>
        <authorList>
            <person name="Bravo J.I."/>
            <person name="Lozano G.L."/>
            <person name="Handelsman J."/>
        </authorList>
    </citation>
    <scope>NUCLEOTIDE SEQUENCE [LARGE SCALE GENOMIC DNA]</scope>
    <source>
        <strain evidence="4 5">CI04</strain>
    </source>
</reference>
<evidence type="ECO:0000256" key="3">
    <source>
        <dbReference type="ARBA" id="ARBA00023002"/>
    </source>
</evidence>
<gene>
    <name evidence="4" type="ORF">BKM63_16855</name>
</gene>
<protein>
    <submittedName>
        <fullName evidence="4">Short-chain dehydrogenase</fullName>
    </submittedName>
</protein>
<name>A0A1J7CG92_FLAJO</name>
<sequence>MSSQSKIAVVTGGSRGLGKDMAINLAKNGLDIVLTYNTQKETAENVVKQIHDIGQKAAAIKLDVSDSSSFDMFRKDLGDEITNYFHSDGIDFLVNNAGFIHYANFDAINEAQFTEMENVHLRGPFFLTQKLLPLLRAYGGIVNVSSGLTRFATPGFAAYAALKGAMETLTKYQAKELGARNIRVNVIAPGAIETDIMGGAVRDNVEMNQYLASQTALGRVGLPEDIGGVVAFLCSDAGGWINAQRIEISGGSNL</sequence>
<dbReference type="SUPFAM" id="SSF51735">
    <property type="entry name" value="NAD(P)-binding Rossmann-fold domains"/>
    <property type="match status" value="1"/>
</dbReference>